<evidence type="ECO:0000313" key="2">
    <source>
        <dbReference type="EMBL" id="AVP49479.1"/>
    </source>
</evidence>
<dbReference type="RefSeq" id="WP_303662066.1">
    <property type="nucleotide sequence ID" value="NZ_CP027019.1"/>
</dbReference>
<reference evidence="3" key="1">
    <citation type="submission" date="2018-02" db="EMBL/GenBank/DDBJ databases">
        <title>Firefly genomes illuminate parallel origins of bioluminescence in beetles.</title>
        <authorList>
            <person name="Fallon T.R."/>
            <person name="Lower S.E.S."/>
            <person name="Behringer M."/>
            <person name="Weng J.-K."/>
        </authorList>
    </citation>
    <scope>NUCLEOTIDE SEQUENCE [LARGE SCALE GENOMIC DNA]</scope>
</reference>
<dbReference type="InterPro" id="IPR005046">
    <property type="entry name" value="DUF285"/>
</dbReference>
<feature type="coiled-coil region" evidence="1">
    <location>
        <begin position="304"/>
        <end position="331"/>
    </location>
</feature>
<evidence type="ECO:0000313" key="3">
    <source>
        <dbReference type="Proteomes" id="UP000239250"/>
    </source>
</evidence>
<dbReference type="NCBIfam" id="TIGR02167">
    <property type="entry name" value="Liste_lipo_26"/>
    <property type="match status" value="2"/>
</dbReference>
<evidence type="ECO:0000256" key="1">
    <source>
        <dbReference type="SAM" id="Coils"/>
    </source>
</evidence>
<keyword evidence="1" id="KW-0175">Coiled coil</keyword>
<gene>
    <name evidence="2" type="ORF">C5T88_02785</name>
</gene>
<dbReference type="Gene3D" id="1.20.1270.90">
    <property type="entry name" value="AF1782-like"/>
    <property type="match status" value="1"/>
</dbReference>
<dbReference type="InterPro" id="IPR011889">
    <property type="entry name" value="Liste_lipo_26"/>
</dbReference>
<dbReference type="NCBIfam" id="NF038029">
    <property type="entry name" value="LP_plasma"/>
    <property type="match status" value="1"/>
</dbReference>
<protein>
    <recommendedName>
        <fullName evidence="4">BspA family leucine-rich repeat surface protein</fullName>
    </recommendedName>
</protein>
<dbReference type="AlphaFoldDB" id="A0A2S0NKE1"/>
<dbReference type="Proteomes" id="UP000239250">
    <property type="component" value="Chromosome"/>
</dbReference>
<dbReference type="EMBL" id="CP027019">
    <property type="protein sequence ID" value="AVP49479.1"/>
    <property type="molecule type" value="Genomic_DNA"/>
</dbReference>
<proteinExistence type="predicted"/>
<dbReference type="PROSITE" id="PS51257">
    <property type="entry name" value="PROKAR_LIPOPROTEIN"/>
    <property type="match status" value="1"/>
</dbReference>
<evidence type="ECO:0008006" key="4">
    <source>
        <dbReference type="Google" id="ProtNLM"/>
    </source>
</evidence>
<dbReference type="Pfam" id="PF03382">
    <property type="entry name" value="DUF285"/>
    <property type="match status" value="1"/>
</dbReference>
<dbReference type="InterPro" id="IPR054816">
    <property type="entry name" value="Lipoprotein_mollicutes-type_CS"/>
</dbReference>
<sequence>MKKLLAIFASVFLVVPTTLLVVSCGTQLISISKFQTDLGAINQLNKDAIIKAFQKVNPNYKMSSDDIDVNFDSLEFKKSDSPENRIYYVELEGKTTFVGTHRVHFKLNLANLEKLNKLIKEANSVKKEIVMNEEWFTFSEQIGYAEGVASVAPTINKETEVAETCQKLEDAIAWFETCGRKTVDLWMLEENIKTAQDVLTTTKKDDACKMTLKAAIASAQYKIKEAKNWNAVDHQKEIDKAANSLWAAILGFVMKPDSYNYNVQQSNQKDLDLIVENQTNPLRKNVPEKTKPLVLGYNSKSVKNSDLENTNNTTQQQLETLINQAKDIKQNDKGFDKYAELKKAIGHAQGVNAIYQNELNHPHILEDALEYLQAAMRKFDRQEDIKAIQATQNLQTRITEANDAWKNTKYKPDDAVKKLKSAVLEAIKVVDSNLGISQEEQVFKTIKTLQSAIIKFYSATNVFDFKELNKTIDEANALLQKENKTQEATRWFTEVIQQIDDVAKNSTFENQNQIKNYIDQLTKAMERFERSPNKTHIKTVIKNKNLDRIPNNDEESIRKAIIKKNPEAMDAKFDIEVLNNNNVQITGTWNHFGKINVQYTLIQQITELEYKLKEILNSKMTEFWTEDQLQKAIDDAKFDTKDGIKVQKVNEWDTHGLQKWKFIGQAQSDNEFNYASSIEIYFVKDRDTNSKTIYFDHFYNKIYSTERSAPRHIEEILHIGWDKNGQAHAMPEHIKKVPIYISPKITKLDGLFKHANGQGVDLSRWDTSHVTSMQEMFFMFKNFESDLSNWNTINVTNMKEMFVGAKHFNGDISKWKTDNVTDMTEMFKWTNNFRQNLSGWNVQKVKHHENFAEGSGIQNFSEAHPRWIM</sequence>
<name>A0A2S0NKE1_9MOLU</name>
<accession>A0A2S0NKE1</accession>
<organism evidence="2 3">
    <name type="scientific">Williamsoniiplasma luminosum</name>
    <dbReference type="NCBI Taxonomy" id="214888"/>
    <lineage>
        <taxon>Bacteria</taxon>
        <taxon>Bacillati</taxon>
        <taxon>Mycoplasmatota</taxon>
        <taxon>Mollicutes</taxon>
        <taxon>Entomoplasmatales</taxon>
        <taxon>Williamsoniiplasma</taxon>
    </lineage>
</organism>